<evidence type="ECO:0000256" key="3">
    <source>
        <dbReference type="ARBA" id="ARBA00023002"/>
    </source>
</evidence>
<dbReference type="AlphaFoldDB" id="A0A167WK18"/>
<dbReference type="InterPro" id="IPR002347">
    <property type="entry name" value="SDR_fam"/>
</dbReference>
<accession>A0A167WK18</accession>
<dbReference type="EMBL" id="AZGY01000027">
    <property type="protein sequence ID" value="KZZ88951.1"/>
    <property type="molecule type" value="Genomic_DNA"/>
</dbReference>
<evidence type="ECO:0000256" key="2">
    <source>
        <dbReference type="ARBA" id="ARBA00022857"/>
    </source>
</evidence>
<reference evidence="4 5" key="1">
    <citation type="journal article" date="2016" name="Genome Biol. Evol.">
        <title>Divergent and convergent evolution of fungal pathogenicity.</title>
        <authorList>
            <person name="Shang Y."/>
            <person name="Xiao G."/>
            <person name="Zheng P."/>
            <person name="Cen K."/>
            <person name="Zhan S."/>
            <person name="Wang C."/>
        </authorList>
    </citation>
    <scope>NUCLEOTIDE SEQUENCE [LARGE SCALE GENOMIC DNA]</scope>
    <source>
        <strain evidence="4 5">RCEF 2490</strain>
    </source>
</reference>
<dbReference type="Pfam" id="PF00106">
    <property type="entry name" value="adh_short"/>
    <property type="match status" value="1"/>
</dbReference>
<dbReference type="InterPro" id="IPR036291">
    <property type="entry name" value="NAD(P)-bd_dom_sf"/>
</dbReference>
<dbReference type="OrthoDB" id="1933717at2759"/>
<evidence type="ECO:0000313" key="5">
    <source>
        <dbReference type="Proteomes" id="UP000078544"/>
    </source>
</evidence>
<keyword evidence="3" id="KW-0560">Oxidoreductase</keyword>
<evidence type="ECO:0000313" key="4">
    <source>
        <dbReference type="EMBL" id="KZZ88951.1"/>
    </source>
</evidence>
<dbReference type="PRINTS" id="PR00081">
    <property type="entry name" value="GDHRDH"/>
</dbReference>
<name>A0A167WK18_9HYPO</name>
<dbReference type="Gene3D" id="3.40.50.720">
    <property type="entry name" value="NAD(P)-binding Rossmann-like Domain"/>
    <property type="match status" value="1"/>
</dbReference>
<keyword evidence="5" id="KW-1185">Reference proteome</keyword>
<dbReference type="Proteomes" id="UP000078544">
    <property type="component" value="Unassembled WGS sequence"/>
</dbReference>
<sequence>MTLGTRPLALVTGATQGIGLAVARQLARQHSYHVLLGVRDVETGTRIADELKRDGHQASVVELDLTVEQSIDGAIKAIERDHGYLDVLVNNAGTLLDNRAEMKKWDLYQATFVTNVIGAGVLTEGLVPLLSRARSGPPRVVFVSSRMGSLALSLDKTTNYYAAEYKVYDASKAAVNMLAVEFARVLDGVGGKSNAVCPGLVSTALTGHTAYGESPELGAVRIVEMATLGQDGPTGTFSDRSGVVPW</sequence>
<comment type="similarity">
    <text evidence="1">Belongs to the short-chain dehydrogenases/reductases (SDR) family.</text>
</comment>
<dbReference type="PANTHER" id="PTHR43963:SF6">
    <property type="entry name" value="CHAIN DEHYDROGENASE FAMILY PROTEIN, PUTATIVE (AFU_ORTHOLOGUE AFUA_3G15350)-RELATED"/>
    <property type="match status" value="1"/>
</dbReference>
<dbReference type="PANTHER" id="PTHR43963">
    <property type="entry name" value="CARBONYL REDUCTASE 1-RELATED"/>
    <property type="match status" value="1"/>
</dbReference>
<protein>
    <submittedName>
        <fullName evidence="4">NAD(P)-binding domain protein</fullName>
    </submittedName>
</protein>
<dbReference type="STRING" id="1081109.A0A167WK18"/>
<keyword evidence="2" id="KW-0521">NADP</keyword>
<dbReference type="GO" id="GO:0016491">
    <property type="term" value="F:oxidoreductase activity"/>
    <property type="evidence" value="ECO:0007669"/>
    <property type="project" value="UniProtKB-KW"/>
</dbReference>
<organism evidence="4 5">
    <name type="scientific">Moelleriella libera RCEF 2490</name>
    <dbReference type="NCBI Taxonomy" id="1081109"/>
    <lineage>
        <taxon>Eukaryota</taxon>
        <taxon>Fungi</taxon>
        <taxon>Dikarya</taxon>
        <taxon>Ascomycota</taxon>
        <taxon>Pezizomycotina</taxon>
        <taxon>Sordariomycetes</taxon>
        <taxon>Hypocreomycetidae</taxon>
        <taxon>Hypocreales</taxon>
        <taxon>Clavicipitaceae</taxon>
        <taxon>Moelleriella</taxon>
    </lineage>
</organism>
<dbReference type="SUPFAM" id="SSF51735">
    <property type="entry name" value="NAD(P)-binding Rossmann-fold domains"/>
    <property type="match status" value="1"/>
</dbReference>
<evidence type="ECO:0000256" key="1">
    <source>
        <dbReference type="ARBA" id="ARBA00006484"/>
    </source>
</evidence>
<gene>
    <name evidence="4" type="ORF">AAL_07894</name>
</gene>
<proteinExistence type="inferred from homology"/>
<comment type="caution">
    <text evidence="4">The sequence shown here is derived from an EMBL/GenBank/DDBJ whole genome shotgun (WGS) entry which is preliminary data.</text>
</comment>